<reference evidence="2" key="1">
    <citation type="journal article" date="2019" name="Int. J. Syst. Evol. Microbiol.">
        <title>The Global Catalogue of Microorganisms (GCM) 10K type strain sequencing project: providing services to taxonomists for standard genome sequencing and annotation.</title>
        <authorList>
            <consortium name="The Broad Institute Genomics Platform"/>
            <consortium name="The Broad Institute Genome Sequencing Center for Infectious Disease"/>
            <person name="Wu L."/>
            <person name="Ma J."/>
        </authorList>
    </citation>
    <scope>NUCLEOTIDE SEQUENCE [LARGE SCALE GENOMIC DNA]</scope>
    <source>
        <strain evidence="2">IBRC 10765</strain>
    </source>
</reference>
<dbReference type="RefSeq" id="WP_380696839.1">
    <property type="nucleotide sequence ID" value="NZ_JBHRYR010000003.1"/>
</dbReference>
<accession>A0ABV7ZZ90</accession>
<protein>
    <submittedName>
        <fullName evidence="1">Uncharacterized protein</fullName>
    </submittedName>
</protein>
<name>A0ABV7ZZ90_9GAMM</name>
<evidence type="ECO:0000313" key="1">
    <source>
        <dbReference type="EMBL" id="MFC3853565.1"/>
    </source>
</evidence>
<dbReference type="Proteomes" id="UP001595617">
    <property type="component" value="Unassembled WGS sequence"/>
</dbReference>
<organism evidence="1 2">
    <name type="scientific">Saccharospirillum mangrovi</name>
    <dbReference type="NCBI Taxonomy" id="2161747"/>
    <lineage>
        <taxon>Bacteria</taxon>
        <taxon>Pseudomonadati</taxon>
        <taxon>Pseudomonadota</taxon>
        <taxon>Gammaproteobacteria</taxon>
        <taxon>Oceanospirillales</taxon>
        <taxon>Saccharospirillaceae</taxon>
        <taxon>Saccharospirillum</taxon>
    </lineage>
</organism>
<evidence type="ECO:0000313" key="2">
    <source>
        <dbReference type="Proteomes" id="UP001595617"/>
    </source>
</evidence>
<proteinExistence type="predicted"/>
<gene>
    <name evidence="1" type="ORF">ACFOOG_12030</name>
</gene>
<comment type="caution">
    <text evidence="1">The sequence shown here is derived from an EMBL/GenBank/DDBJ whole genome shotgun (WGS) entry which is preliminary data.</text>
</comment>
<keyword evidence="2" id="KW-1185">Reference proteome</keyword>
<sequence>MFIPTTHQNIHRRLTLAAIPLLLGLSTLSGGVDWRIELDQSLKATQAGADDLPLGARDDVTTNTVLNGQVSHSGALVRLRLRDTDAGWHLTVPEAFYDASAGSFELTVGRKSLPWDYGFFAAPINWLGPNAQEQHYEARPLALAEMYAGLNVWQAACAPEQQDNNAICVLRAEGFTRLFDWQFLAGYDGELRFGAGLYWLAHDSLAVRFSGAWMADAQATEWQPGALVNGYLTADPLQTTQTDRSEVLLGLTWTHAQGTEALLEHHWDSTALSRRDWQDVQTQLKRLDEQPEPAAGLRAGNLGWLAQAAGLEPMVEHRTLIRLSQTWNDWTWRATGLSFLTDNTPTWLTELSADYQWNPVATVSADWRYHDNNGVLADLGHVFELTLNVQTGG</sequence>
<dbReference type="EMBL" id="JBHRYR010000003">
    <property type="protein sequence ID" value="MFC3853565.1"/>
    <property type="molecule type" value="Genomic_DNA"/>
</dbReference>